<dbReference type="Proteomes" id="UP001211907">
    <property type="component" value="Unassembled WGS sequence"/>
</dbReference>
<keyword evidence="2" id="KW-1185">Reference proteome</keyword>
<feature type="non-terminal residue" evidence="1">
    <location>
        <position position="71"/>
    </location>
</feature>
<name>A0AAD5SVU8_9FUNG</name>
<organism evidence="1 2">
    <name type="scientific">Physocladia obscura</name>
    <dbReference type="NCBI Taxonomy" id="109957"/>
    <lineage>
        <taxon>Eukaryota</taxon>
        <taxon>Fungi</taxon>
        <taxon>Fungi incertae sedis</taxon>
        <taxon>Chytridiomycota</taxon>
        <taxon>Chytridiomycota incertae sedis</taxon>
        <taxon>Chytridiomycetes</taxon>
        <taxon>Chytridiales</taxon>
        <taxon>Chytriomycetaceae</taxon>
        <taxon>Physocladia</taxon>
    </lineage>
</organism>
<dbReference type="AlphaFoldDB" id="A0AAD5SVU8"/>
<evidence type="ECO:0000313" key="1">
    <source>
        <dbReference type="EMBL" id="KAJ3093434.1"/>
    </source>
</evidence>
<comment type="caution">
    <text evidence="1">The sequence shown here is derived from an EMBL/GenBank/DDBJ whole genome shotgun (WGS) entry which is preliminary data.</text>
</comment>
<sequence length="71" mass="7939">MLAPPAANLAVEFNVFDNLPELPEFLEPQDLPLPDLEIANIFGLNESDLEVEFAYSKSDSKVDSNKETEEQ</sequence>
<accession>A0AAD5SVU8</accession>
<protein>
    <submittedName>
        <fullName evidence="1">Uncharacterized protein</fullName>
    </submittedName>
</protein>
<reference evidence="1" key="1">
    <citation type="submission" date="2020-05" db="EMBL/GenBank/DDBJ databases">
        <title>Phylogenomic resolution of chytrid fungi.</title>
        <authorList>
            <person name="Stajich J.E."/>
            <person name="Amses K."/>
            <person name="Simmons R."/>
            <person name="Seto K."/>
            <person name="Myers J."/>
            <person name="Bonds A."/>
            <person name="Quandt C.A."/>
            <person name="Barry K."/>
            <person name="Liu P."/>
            <person name="Grigoriev I."/>
            <person name="Longcore J.E."/>
            <person name="James T.Y."/>
        </authorList>
    </citation>
    <scope>NUCLEOTIDE SEQUENCE</scope>
    <source>
        <strain evidence="1">JEL0513</strain>
    </source>
</reference>
<dbReference type="EMBL" id="JADGJH010003071">
    <property type="protein sequence ID" value="KAJ3093434.1"/>
    <property type="molecule type" value="Genomic_DNA"/>
</dbReference>
<gene>
    <name evidence="1" type="ORF">HK100_006614</name>
</gene>
<proteinExistence type="predicted"/>
<evidence type="ECO:0000313" key="2">
    <source>
        <dbReference type="Proteomes" id="UP001211907"/>
    </source>
</evidence>